<evidence type="ECO:0000256" key="2">
    <source>
        <dbReference type="ARBA" id="ARBA00006997"/>
    </source>
</evidence>
<evidence type="ECO:0000256" key="7">
    <source>
        <dbReference type="ARBA" id="ARBA00022777"/>
    </source>
</evidence>
<dbReference type="GO" id="GO:0008652">
    <property type="term" value="P:amino acid biosynthetic process"/>
    <property type="evidence" value="ECO:0007669"/>
    <property type="project" value="UniProtKB-KW"/>
</dbReference>
<comment type="similarity">
    <text evidence="2">Belongs to the shikimate kinase family.</text>
</comment>
<dbReference type="UniPathway" id="UPA00053">
    <property type="reaction ID" value="UER00088"/>
</dbReference>
<dbReference type="InterPro" id="IPR027417">
    <property type="entry name" value="P-loop_NTPase"/>
</dbReference>
<dbReference type="GO" id="GO:0004765">
    <property type="term" value="F:shikimate kinase activity"/>
    <property type="evidence" value="ECO:0007669"/>
    <property type="project" value="UniProtKB-EC"/>
</dbReference>
<dbReference type="PANTHER" id="PTHR21087:SF16">
    <property type="entry name" value="SHIKIMATE KINASE 1, CHLOROPLASTIC"/>
    <property type="match status" value="1"/>
</dbReference>
<dbReference type="Proteomes" id="UP000885986">
    <property type="component" value="Unassembled WGS sequence"/>
</dbReference>
<name>A0A7C2XHN2_9BACT</name>
<proteinExistence type="inferred from homology"/>
<organism evidence="11">
    <name type="scientific">Desulfurivibrio alkaliphilus</name>
    <dbReference type="NCBI Taxonomy" id="427923"/>
    <lineage>
        <taxon>Bacteria</taxon>
        <taxon>Pseudomonadati</taxon>
        <taxon>Thermodesulfobacteriota</taxon>
        <taxon>Desulfobulbia</taxon>
        <taxon>Desulfobulbales</taxon>
        <taxon>Desulfobulbaceae</taxon>
        <taxon>Desulfurivibrio</taxon>
    </lineage>
</organism>
<evidence type="ECO:0000256" key="6">
    <source>
        <dbReference type="ARBA" id="ARBA00022741"/>
    </source>
</evidence>
<dbReference type="CDD" id="cd00464">
    <property type="entry name" value="SK"/>
    <property type="match status" value="1"/>
</dbReference>
<evidence type="ECO:0000256" key="8">
    <source>
        <dbReference type="ARBA" id="ARBA00022840"/>
    </source>
</evidence>
<dbReference type="EMBL" id="DSDS01000159">
    <property type="protein sequence ID" value="HET98470.1"/>
    <property type="molecule type" value="Genomic_DNA"/>
</dbReference>
<dbReference type="InterPro" id="IPR000623">
    <property type="entry name" value="Shikimate_kinase/TSH1"/>
</dbReference>
<keyword evidence="6" id="KW-0547">Nucleotide-binding</keyword>
<protein>
    <recommendedName>
        <fullName evidence="3">shikimate kinase</fullName>
        <ecNumber evidence="3">2.7.1.71</ecNumber>
    </recommendedName>
</protein>
<keyword evidence="5" id="KW-0808">Transferase</keyword>
<keyword evidence="7 11" id="KW-0418">Kinase</keyword>
<accession>A0A7C2XHN2</accession>
<dbReference type="PROSITE" id="PS01128">
    <property type="entry name" value="SHIKIMATE_KINASE"/>
    <property type="match status" value="1"/>
</dbReference>
<dbReference type="Pfam" id="PF01202">
    <property type="entry name" value="SKI"/>
    <property type="match status" value="1"/>
</dbReference>
<dbReference type="GO" id="GO:0009073">
    <property type="term" value="P:aromatic amino acid family biosynthetic process"/>
    <property type="evidence" value="ECO:0007669"/>
    <property type="project" value="UniProtKB-KW"/>
</dbReference>
<dbReference type="Gene3D" id="3.40.50.300">
    <property type="entry name" value="P-loop containing nucleotide triphosphate hydrolases"/>
    <property type="match status" value="1"/>
</dbReference>
<dbReference type="GO" id="GO:0009423">
    <property type="term" value="P:chorismate biosynthetic process"/>
    <property type="evidence" value="ECO:0007669"/>
    <property type="project" value="UniProtKB-UniPathway"/>
</dbReference>
<sequence length="120" mass="13387">MERETAAPDDRRKIILIGYRACGKTSVGTLLARQLGWELLDLDAEIVRRTGSEIRELVASRGWDHFRALERELLQEVAGRHRLVVATGGGAVLHREVWPALRQGSLVVWLRADPAAIAAR</sequence>
<evidence type="ECO:0000256" key="4">
    <source>
        <dbReference type="ARBA" id="ARBA00022605"/>
    </source>
</evidence>
<comment type="catalytic activity">
    <reaction evidence="10">
        <text>shikimate + ATP = 3-phosphoshikimate + ADP + H(+)</text>
        <dbReference type="Rhea" id="RHEA:13121"/>
        <dbReference type="ChEBI" id="CHEBI:15378"/>
        <dbReference type="ChEBI" id="CHEBI:30616"/>
        <dbReference type="ChEBI" id="CHEBI:36208"/>
        <dbReference type="ChEBI" id="CHEBI:145989"/>
        <dbReference type="ChEBI" id="CHEBI:456216"/>
        <dbReference type="EC" id="2.7.1.71"/>
    </reaction>
</comment>
<dbReference type="InterPro" id="IPR031322">
    <property type="entry name" value="Shikimate/glucono_kinase"/>
</dbReference>
<evidence type="ECO:0000313" key="11">
    <source>
        <dbReference type="EMBL" id="HET98470.1"/>
    </source>
</evidence>
<gene>
    <name evidence="11" type="ORF">ENN98_07240</name>
</gene>
<dbReference type="EC" id="2.7.1.71" evidence="3"/>
<dbReference type="PANTHER" id="PTHR21087">
    <property type="entry name" value="SHIKIMATE KINASE"/>
    <property type="match status" value="1"/>
</dbReference>
<dbReference type="GO" id="GO:0005829">
    <property type="term" value="C:cytosol"/>
    <property type="evidence" value="ECO:0007669"/>
    <property type="project" value="TreeGrafter"/>
</dbReference>
<dbReference type="GO" id="GO:0005524">
    <property type="term" value="F:ATP binding"/>
    <property type="evidence" value="ECO:0007669"/>
    <property type="project" value="UniProtKB-KW"/>
</dbReference>
<reference evidence="11" key="1">
    <citation type="journal article" date="2020" name="mSystems">
        <title>Genome- and Community-Level Interaction Insights into Carbon Utilization and Element Cycling Functions of Hydrothermarchaeota in Hydrothermal Sediment.</title>
        <authorList>
            <person name="Zhou Z."/>
            <person name="Liu Y."/>
            <person name="Xu W."/>
            <person name="Pan J."/>
            <person name="Luo Z.H."/>
            <person name="Li M."/>
        </authorList>
    </citation>
    <scope>NUCLEOTIDE SEQUENCE [LARGE SCALE GENOMIC DNA]</scope>
    <source>
        <strain evidence="11">SpSt-1224</strain>
    </source>
</reference>
<feature type="non-terminal residue" evidence="11">
    <location>
        <position position="120"/>
    </location>
</feature>
<comment type="pathway">
    <text evidence="1">Metabolic intermediate biosynthesis; chorismate biosynthesis; chorismate from D-erythrose 4-phosphate and phosphoenolpyruvate: step 5/7.</text>
</comment>
<dbReference type="AlphaFoldDB" id="A0A7C2XHN2"/>
<evidence type="ECO:0000256" key="9">
    <source>
        <dbReference type="ARBA" id="ARBA00023141"/>
    </source>
</evidence>
<evidence type="ECO:0000256" key="1">
    <source>
        <dbReference type="ARBA" id="ARBA00004842"/>
    </source>
</evidence>
<comment type="caution">
    <text evidence="11">The sequence shown here is derived from an EMBL/GenBank/DDBJ whole genome shotgun (WGS) entry which is preliminary data.</text>
</comment>
<dbReference type="SUPFAM" id="SSF52540">
    <property type="entry name" value="P-loop containing nucleoside triphosphate hydrolases"/>
    <property type="match status" value="1"/>
</dbReference>
<evidence type="ECO:0000256" key="3">
    <source>
        <dbReference type="ARBA" id="ARBA00012154"/>
    </source>
</evidence>
<keyword evidence="9" id="KW-0057">Aromatic amino acid biosynthesis</keyword>
<dbReference type="PRINTS" id="PR01100">
    <property type="entry name" value="SHIKIMTKNASE"/>
</dbReference>
<keyword evidence="4" id="KW-0028">Amino-acid biosynthesis</keyword>
<dbReference type="InterPro" id="IPR023000">
    <property type="entry name" value="Shikimate_kinase_CS"/>
</dbReference>
<keyword evidence="8" id="KW-0067">ATP-binding</keyword>
<evidence type="ECO:0000256" key="10">
    <source>
        <dbReference type="ARBA" id="ARBA00048567"/>
    </source>
</evidence>
<evidence type="ECO:0000256" key="5">
    <source>
        <dbReference type="ARBA" id="ARBA00022679"/>
    </source>
</evidence>